<dbReference type="Proteomes" id="UP000824540">
    <property type="component" value="Unassembled WGS sequence"/>
</dbReference>
<dbReference type="AlphaFoldDB" id="A0A8T2N2Q4"/>
<proteinExistence type="predicted"/>
<gene>
    <name evidence="1" type="ORF">JZ751_008183</name>
</gene>
<keyword evidence="2" id="KW-1185">Reference proteome</keyword>
<accession>A0A8T2N2Q4</accession>
<dbReference type="EMBL" id="JAFBMS010000152">
    <property type="protein sequence ID" value="KAG9334364.1"/>
    <property type="molecule type" value="Genomic_DNA"/>
</dbReference>
<reference evidence="1" key="1">
    <citation type="thesis" date="2021" institute="BYU ScholarsArchive" country="Provo, UT, USA">
        <title>Applications of and Algorithms for Genome Assembly and Genomic Analyses with an Emphasis on Marine Teleosts.</title>
        <authorList>
            <person name="Pickett B.D."/>
        </authorList>
    </citation>
    <scope>NUCLEOTIDE SEQUENCE</scope>
    <source>
        <strain evidence="1">HI-2016</strain>
    </source>
</reference>
<protein>
    <submittedName>
        <fullName evidence="1">Uncharacterized protein</fullName>
    </submittedName>
</protein>
<organism evidence="1 2">
    <name type="scientific">Albula glossodonta</name>
    <name type="common">roundjaw bonefish</name>
    <dbReference type="NCBI Taxonomy" id="121402"/>
    <lineage>
        <taxon>Eukaryota</taxon>
        <taxon>Metazoa</taxon>
        <taxon>Chordata</taxon>
        <taxon>Craniata</taxon>
        <taxon>Vertebrata</taxon>
        <taxon>Euteleostomi</taxon>
        <taxon>Actinopterygii</taxon>
        <taxon>Neopterygii</taxon>
        <taxon>Teleostei</taxon>
        <taxon>Albuliformes</taxon>
        <taxon>Albulidae</taxon>
        <taxon>Albula</taxon>
    </lineage>
</organism>
<sequence length="170" mass="19188">MVSRELKRERERRRVEWSGSLSEGRIAADSPLCFVPFSEQALRWSADTPLMWMGADEHLQAKLHELSRAYPRPASPANSAPVLPCSVQYEPVIIAVYRSLTNDVGLLTASYFRILNQSLSEEAGQSWLLSSLIGFSGRQPFNAVSFQITEKEATEPIVFPFKEGKREKKD</sequence>
<name>A0A8T2N2Q4_9TELE</name>
<comment type="caution">
    <text evidence="1">The sequence shown here is derived from an EMBL/GenBank/DDBJ whole genome shotgun (WGS) entry which is preliminary data.</text>
</comment>
<evidence type="ECO:0000313" key="2">
    <source>
        <dbReference type="Proteomes" id="UP000824540"/>
    </source>
</evidence>
<evidence type="ECO:0000313" key="1">
    <source>
        <dbReference type="EMBL" id="KAG9334364.1"/>
    </source>
</evidence>